<evidence type="ECO:0000313" key="6">
    <source>
        <dbReference type="EMBL" id="KAF9543730.1"/>
    </source>
</evidence>
<evidence type="ECO:0000256" key="2">
    <source>
        <dbReference type="ARBA" id="ARBA00004613"/>
    </source>
</evidence>
<sequence>MTNNHLALFYLIDRESTSKALSIKIPSSDSIDNLKKLIKKKKTTFKISSPDKLTLWRVSIPVVPANKLKPGVLKITSPTTELDPDRRSPMPLKKHHPRKQSISSRNDPQAIHRILLSLGLSLRKDTTMEMQRSEKLVAVPDASKVTELVKGLKMTVPDIDKDNDHWVKSSYDFQ</sequence>
<evidence type="ECO:0000256" key="1">
    <source>
        <dbReference type="ARBA" id="ARBA00004340"/>
    </source>
</evidence>
<evidence type="ECO:0000256" key="3">
    <source>
        <dbReference type="ARBA" id="ARBA00022525"/>
    </source>
</evidence>
<proteinExistence type="predicted"/>
<dbReference type="GO" id="GO:0043657">
    <property type="term" value="C:host cell"/>
    <property type="evidence" value="ECO:0007669"/>
    <property type="project" value="UniProtKB-SubCell"/>
</dbReference>
<keyword evidence="7" id="KW-1185">Reference proteome</keyword>
<evidence type="ECO:0000259" key="5">
    <source>
        <dbReference type="Pfam" id="PF20147"/>
    </source>
</evidence>
<evidence type="ECO:0000313" key="7">
    <source>
        <dbReference type="Proteomes" id="UP000723463"/>
    </source>
</evidence>
<keyword evidence="3" id="KW-0964">Secreted</keyword>
<comment type="caution">
    <text evidence="6">The sequence shown here is derived from an EMBL/GenBank/DDBJ whole genome shotgun (WGS) entry which is preliminary data.</text>
</comment>
<dbReference type="GO" id="GO:0005576">
    <property type="term" value="C:extracellular region"/>
    <property type="evidence" value="ECO:0007669"/>
    <property type="project" value="UniProtKB-SubCell"/>
</dbReference>
<dbReference type="AlphaFoldDB" id="A0A9P6F7J2"/>
<reference evidence="6" key="1">
    <citation type="journal article" date="2020" name="Fungal Divers.">
        <title>Resolving the Mortierellaceae phylogeny through synthesis of multi-gene phylogenetics and phylogenomics.</title>
        <authorList>
            <person name="Vandepol N."/>
            <person name="Liber J."/>
            <person name="Desiro A."/>
            <person name="Na H."/>
            <person name="Kennedy M."/>
            <person name="Barry K."/>
            <person name="Grigoriev I.V."/>
            <person name="Miller A.N."/>
            <person name="O'Donnell K."/>
            <person name="Stajich J.E."/>
            <person name="Bonito G."/>
        </authorList>
    </citation>
    <scope>NUCLEOTIDE SEQUENCE</scope>
    <source>
        <strain evidence="6">NRRL 2591</strain>
    </source>
</reference>
<dbReference type="Proteomes" id="UP000723463">
    <property type="component" value="Unassembled WGS sequence"/>
</dbReference>
<dbReference type="InterPro" id="IPR045379">
    <property type="entry name" value="Crinkler_N"/>
</dbReference>
<name>A0A9P6F7J2_9FUNG</name>
<feature type="region of interest" description="Disordered" evidence="4">
    <location>
        <begin position="76"/>
        <end position="106"/>
    </location>
</feature>
<feature type="domain" description="Crinkler effector protein N-terminal" evidence="5">
    <location>
        <begin position="6"/>
        <end position="87"/>
    </location>
</feature>
<comment type="subcellular location">
    <subcellularLocation>
        <location evidence="1">Host cell</location>
    </subcellularLocation>
    <subcellularLocation>
        <location evidence="2">Secreted</location>
    </subcellularLocation>
</comment>
<gene>
    <name evidence="6" type="ORF">EC957_000509</name>
</gene>
<organism evidence="6 7">
    <name type="scientific">Mortierella hygrophila</name>
    <dbReference type="NCBI Taxonomy" id="979708"/>
    <lineage>
        <taxon>Eukaryota</taxon>
        <taxon>Fungi</taxon>
        <taxon>Fungi incertae sedis</taxon>
        <taxon>Mucoromycota</taxon>
        <taxon>Mortierellomycotina</taxon>
        <taxon>Mortierellomycetes</taxon>
        <taxon>Mortierellales</taxon>
        <taxon>Mortierellaceae</taxon>
        <taxon>Mortierella</taxon>
    </lineage>
</organism>
<accession>A0A9P6F7J2</accession>
<evidence type="ECO:0000256" key="4">
    <source>
        <dbReference type="SAM" id="MobiDB-lite"/>
    </source>
</evidence>
<dbReference type="EMBL" id="JAAAXW010000106">
    <property type="protein sequence ID" value="KAF9543730.1"/>
    <property type="molecule type" value="Genomic_DNA"/>
</dbReference>
<protein>
    <recommendedName>
        <fullName evidence="5">Crinkler effector protein N-terminal domain-containing protein</fullName>
    </recommendedName>
</protein>
<dbReference type="Pfam" id="PF20147">
    <property type="entry name" value="Crinkler"/>
    <property type="match status" value="1"/>
</dbReference>